<sequence>MGQLTSRFLKTRKKRIKPARVKKVRFAIDEKEDDRIVRAIDDNIREMGIKEEIEEELEEEDESDSDEQMENEAIQQNADNSTNDVGDNDDGEPDGENDDKSLF</sequence>
<keyword evidence="4" id="KW-1185">Reference proteome</keyword>
<dbReference type="Proteomes" id="UP000001307">
    <property type="component" value="Unassembled WGS sequence"/>
</dbReference>
<organism evidence="2">
    <name type="scientific">Oikopleura dioica</name>
    <name type="common">Tunicate</name>
    <dbReference type="NCBI Taxonomy" id="34765"/>
    <lineage>
        <taxon>Eukaryota</taxon>
        <taxon>Metazoa</taxon>
        <taxon>Chordata</taxon>
        <taxon>Tunicata</taxon>
        <taxon>Appendicularia</taxon>
        <taxon>Copelata</taxon>
        <taxon>Oikopleuridae</taxon>
        <taxon>Oikopleura</taxon>
    </lineage>
</organism>
<dbReference type="AlphaFoldDB" id="E4WY50"/>
<dbReference type="EMBL" id="FN654735">
    <property type="protein sequence ID" value="CBY36187.1"/>
    <property type="molecule type" value="Genomic_DNA"/>
</dbReference>
<gene>
    <name evidence="2" type="ORF">GSOID_T00011851001</name>
    <name evidence="3" type="ORF">GSOID_T00028672001</name>
</gene>
<evidence type="ECO:0000313" key="4">
    <source>
        <dbReference type="Proteomes" id="UP000001307"/>
    </source>
</evidence>
<reference evidence="2" key="1">
    <citation type="journal article" date="2010" name="Science">
        <title>Plasticity of animal genome architecture unmasked by rapid evolution of a pelagic tunicate.</title>
        <authorList>
            <person name="Denoeud F."/>
            <person name="Henriet S."/>
            <person name="Mungpakdee S."/>
            <person name="Aury J.M."/>
            <person name="Da Silva C."/>
            <person name="Brinkmann H."/>
            <person name="Mikhaleva J."/>
            <person name="Olsen L.C."/>
            <person name="Jubin C."/>
            <person name="Canestro C."/>
            <person name="Bouquet J.M."/>
            <person name="Danks G."/>
            <person name="Poulain J."/>
            <person name="Campsteijn C."/>
            <person name="Adamski M."/>
            <person name="Cross I."/>
            <person name="Yadetie F."/>
            <person name="Muffato M."/>
            <person name="Louis A."/>
            <person name="Butcher S."/>
            <person name="Tsagkogeorga G."/>
            <person name="Konrad A."/>
            <person name="Singh S."/>
            <person name="Jensen M.F."/>
            <person name="Cong E.H."/>
            <person name="Eikeseth-Otteraa H."/>
            <person name="Noel B."/>
            <person name="Anthouard V."/>
            <person name="Porcel B.M."/>
            <person name="Kachouri-Lafond R."/>
            <person name="Nishino A."/>
            <person name="Ugolini M."/>
            <person name="Chourrout P."/>
            <person name="Nishida H."/>
            <person name="Aasland R."/>
            <person name="Huzurbazar S."/>
            <person name="Westhof E."/>
            <person name="Delsuc F."/>
            <person name="Lehrach H."/>
            <person name="Reinhardt R."/>
            <person name="Weissenbach J."/>
            <person name="Roy S.W."/>
            <person name="Artiguenave F."/>
            <person name="Postlethwait J.H."/>
            <person name="Manak J.R."/>
            <person name="Thompson E.M."/>
            <person name="Jaillon O."/>
            <person name="Du Pasquier L."/>
            <person name="Boudinot P."/>
            <person name="Liberles D.A."/>
            <person name="Volff J.N."/>
            <person name="Philippe H."/>
            <person name="Lenhard B."/>
            <person name="Roest Crollius H."/>
            <person name="Wincker P."/>
            <person name="Chourrout D."/>
        </authorList>
    </citation>
    <scope>NUCLEOTIDE SEQUENCE [LARGE SCALE GENOMIC DNA]</scope>
</reference>
<proteinExistence type="predicted"/>
<accession>E4WY50</accession>
<dbReference type="InParanoid" id="E4WY50"/>
<dbReference type="Proteomes" id="UP000011014">
    <property type="component" value="Unassembled WGS sequence"/>
</dbReference>
<evidence type="ECO:0000313" key="3">
    <source>
        <dbReference type="EMBL" id="CBY36187.1"/>
    </source>
</evidence>
<evidence type="ECO:0000256" key="1">
    <source>
        <dbReference type="SAM" id="MobiDB-lite"/>
    </source>
</evidence>
<protein>
    <submittedName>
        <fullName evidence="2">Uncharacterized protein</fullName>
    </submittedName>
</protein>
<feature type="compositionally biased region" description="Polar residues" evidence="1">
    <location>
        <begin position="73"/>
        <end position="82"/>
    </location>
</feature>
<feature type="compositionally biased region" description="Acidic residues" evidence="1">
    <location>
        <begin position="52"/>
        <end position="70"/>
    </location>
</feature>
<dbReference type="EMBL" id="FN653018">
    <property type="protein sequence ID" value="CBY22294.1"/>
    <property type="molecule type" value="Genomic_DNA"/>
</dbReference>
<feature type="region of interest" description="Disordered" evidence="1">
    <location>
        <begin position="49"/>
        <end position="103"/>
    </location>
</feature>
<feature type="compositionally biased region" description="Acidic residues" evidence="1">
    <location>
        <begin position="86"/>
        <end position="97"/>
    </location>
</feature>
<evidence type="ECO:0000313" key="2">
    <source>
        <dbReference type="EMBL" id="CBY22294.1"/>
    </source>
</evidence>
<name>E4WY50_OIKDI</name>